<dbReference type="InterPro" id="IPR003423">
    <property type="entry name" value="OMP_efflux"/>
</dbReference>
<comment type="caution">
    <text evidence="9">The sequence shown here is derived from an EMBL/GenBank/DDBJ whole genome shotgun (WGS) entry which is preliminary data.</text>
</comment>
<dbReference type="EMBL" id="NPDZ01000005">
    <property type="protein sequence ID" value="PJZ73381.1"/>
    <property type="molecule type" value="Genomic_DNA"/>
</dbReference>
<keyword evidence="7" id="KW-0998">Cell outer membrane</keyword>
<organism evidence="9 11">
    <name type="scientific">Leptospira perolatii</name>
    <dbReference type="NCBI Taxonomy" id="2023191"/>
    <lineage>
        <taxon>Bacteria</taxon>
        <taxon>Pseudomonadati</taxon>
        <taxon>Spirochaetota</taxon>
        <taxon>Spirochaetia</taxon>
        <taxon>Leptospirales</taxon>
        <taxon>Leptospiraceae</taxon>
        <taxon>Leptospira</taxon>
    </lineage>
</organism>
<evidence type="ECO:0000256" key="2">
    <source>
        <dbReference type="ARBA" id="ARBA00007613"/>
    </source>
</evidence>
<dbReference type="GO" id="GO:0009279">
    <property type="term" value="C:cell outer membrane"/>
    <property type="evidence" value="ECO:0007669"/>
    <property type="project" value="UniProtKB-SubCell"/>
</dbReference>
<dbReference type="Proteomes" id="UP000231990">
    <property type="component" value="Unassembled WGS sequence"/>
</dbReference>
<evidence type="ECO:0000313" key="9">
    <source>
        <dbReference type="EMBL" id="PJZ73381.1"/>
    </source>
</evidence>
<reference evidence="10 11" key="1">
    <citation type="submission" date="2017-07" db="EMBL/GenBank/DDBJ databases">
        <title>Leptospira spp. isolated from tropical soils.</title>
        <authorList>
            <person name="Thibeaux R."/>
            <person name="Iraola G."/>
            <person name="Ferres I."/>
            <person name="Bierque E."/>
            <person name="Girault D."/>
            <person name="Soupe-Gilbert M.-E."/>
            <person name="Picardeau M."/>
            <person name="Goarant C."/>
        </authorList>
    </citation>
    <scope>NUCLEOTIDE SEQUENCE [LARGE SCALE GENOMIC DNA]</scope>
    <source>
        <strain evidence="9 11">FH1-B-B1</strain>
        <strain evidence="8 10">FH1-B-C1</strain>
    </source>
</reference>
<keyword evidence="6" id="KW-0472">Membrane</keyword>
<accession>A0A2M9ZN30</accession>
<keyword evidence="10" id="KW-1185">Reference proteome</keyword>
<dbReference type="EMBL" id="NPDY01000027">
    <property type="protein sequence ID" value="PJZ68269.1"/>
    <property type="molecule type" value="Genomic_DNA"/>
</dbReference>
<dbReference type="RefSeq" id="WP_100715293.1">
    <property type="nucleotide sequence ID" value="NZ_NPDY01000027.1"/>
</dbReference>
<comment type="similarity">
    <text evidence="2">Belongs to the outer membrane factor (OMF) (TC 1.B.17) family.</text>
</comment>
<dbReference type="GO" id="GO:0015562">
    <property type="term" value="F:efflux transmembrane transporter activity"/>
    <property type="evidence" value="ECO:0007669"/>
    <property type="project" value="InterPro"/>
</dbReference>
<dbReference type="OrthoDB" id="343152at2"/>
<comment type="subcellular location">
    <subcellularLocation>
        <location evidence="1">Cell outer membrane</location>
    </subcellularLocation>
</comment>
<dbReference type="Pfam" id="PF02321">
    <property type="entry name" value="OEP"/>
    <property type="match status" value="1"/>
</dbReference>
<evidence type="ECO:0000256" key="4">
    <source>
        <dbReference type="ARBA" id="ARBA00022452"/>
    </source>
</evidence>
<keyword evidence="3" id="KW-0813">Transport</keyword>
<dbReference type="AlphaFoldDB" id="A0A2M9ZN30"/>
<evidence type="ECO:0000313" key="10">
    <source>
        <dbReference type="Proteomes" id="UP000231962"/>
    </source>
</evidence>
<evidence type="ECO:0000313" key="8">
    <source>
        <dbReference type="EMBL" id="PJZ68269.1"/>
    </source>
</evidence>
<sequence>MRKLHAINSFGSIQKSKRNFLLFLWFLFPSLLMGGDEMLVLDQRKAEDIAVENSPEMKLISSQQSIKTLIVKENWRTYFPTASVSWFRNANVIENESDSRSQRLALTMEQIVFDGGRRSLALQAALNDLNLSRYDFLLAVNNLKFKVRSAYFNLLSNKAQFEMQNRSIERQKEQLRFAKREQQLGETTEVQVLQIENRLNEIILQNKRTESSFLSGIEEFKIQLRLPSSARIRLAADILNGITFNYKELPLDQLVGLAFRSRVEFDRTKAAELQAMSEYEIAKSFYIPSISVGGFYAASGDRFEPKQREYGFNFRVSMALGANTLQDTSNYISRNDDTNRSLTSTTTLGIMDNLQYKRKIAQTGIAAEQARLTRAQLDDIIRIEVSKALQNYRLAWEALKLADENAKVFEKRLRIKEKQVGLGDVRRVDLAETEIFYVEAVNAMIANRVQFMTAVSQLEMAVGANLDSLELIKTRTN</sequence>
<dbReference type="PANTHER" id="PTHR30026:SF20">
    <property type="entry name" value="OUTER MEMBRANE PROTEIN TOLC"/>
    <property type="match status" value="1"/>
</dbReference>
<protein>
    <submittedName>
        <fullName evidence="9">Channel protein TolC</fullName>
    </submittedName>
</protein>
<evidence type="ECO:0000256" key="1">
    <source>
        <dbReference type="ARBA" id="ARBA00004442"/>
    </source>
</evidence>
<proteinExistence type="inferred from homology"/>
<keyword evidence="5" id="KW-0812">Transmembrane</keyword>
<evidence type="ECO:0000313" key="11">
    <source>
        <dbReference type="Proteomes" id="UP000231990"/>
    </source>
</evidence>
<keyword evidence="4" id="KW-1134">Transmembrane beta strand</keyword>
<gene>
    <name evidence="8" type="ORF">CH360_16960</name>
    <name evidence="9" type="ORF">CH373_10510</name>
</gene>
<name>A0A2M9ZN30_9LEPT</name>
<evidence type="ECO:0000256" key="6">
    <source>
        <dbReference type="ARBA" id="ARBA00023136"/>
    </source>
</evidence>
<dbReference type="InterPro" id="IPR051906">
    <property type="entry name" value="TolC-like"/>
</dbReference>
<dbReference type="PANTHER" id="PTHR30026">
    <property type="entry name" value="OUTER MEMBRANE PROTEIN TOLC"/>
    <property type="match status" value="1"/>
</dbReference>
<dbReference type="SUPFAM" id="SSF56954">
    <property type="entry name" value="Outer membrane efflux proteins (OEP)"/>
    <property type="match status" value="1"/>
</dbReference>
<dbReference type="Gene3D" id="1.20.1600.10">
    <property type="entry name" value="Outer membrane efflux proteins (OEP)"/>
    <property type="match status" value="1"/>
</dbReference>
<evidence type="ECO:0000256" key="7">
    <source>
        <dbReference type="ARBA" id="ARBA00023237"/>
    </source>
</evidence>
<dbReference type="Proteomes" id="UP000231962">
    <property type="component" value="Unassembled WGS sequence"/>
</dbReference>
<dbReference type="GO" id="GO:1990281">
    <property type="term" value="C:efflux pump complex"/>
    <property type="evidence" value="ECO:0007669"/>
    <property type="project" value="TreeGrafter"/>
</dbReference>
<dbReference type="GO" id="GO:0015288">
    <property type="term" value="F:porin activity"/>
    <property type="evidence" value="ECO:0007669"/>
    <property type="project" value="TreeGrafter"/>
</dbReference>
<evidence type="ECO:0000256" key="5">
    <source>
        <dbReference type="ARBA" id="ARBA00022692"/>
    </source>
</evidence>
<evidence type="ECO:0000256" key="3">
    <source>
        <dbReference type="ARBA" id="ARBA00022448"/>
    </source>
</evidence>